<reference evidence="3" key="1">
    <citation type="submission" date="2022-11" db="UniProtKB">
        <authorList>
            <consortium name="WormBaseParasite"/>
        </authorList>
    </citation>
    <scope>IDENTIFICATION</scope>
</reference>
<dbReference type="WBParaSite" id="Minc3s01796g26367">
    <property type="protein sequence ID" value="Minc3s01796g26367"/>
    <property type="gene ID" value="Minc3s01796g26367"/>
</dbReference>
<feature type="region of interest" description="Disordered" evidence="1">
    <location>
        <begin position="1"/>
        <end position="46"/>
    </location>
</feature>
<keyword evidence="2" id="KW-1185">Reference proteome</keyword>
<feature type="compositionally biased region" description="Polar residues" evidence="1">
    <location>
        <begin position="77"/>
        <end position="86"/>
    </location>
</feature>
<organism evidence="2 3">
    <name type="scientific">Meloidogyne incognita</name>
    <name type="common">Southern root-knot nematode worm</name>
    <name type="synonym">Oxyuris incognita</name>
    <dbReference type="NCBI Taxonomy" id="6306"/>
    <lineage>
        <taxon>Eukaryota</taxon>
        <taxon>Metazoa</taxon>
        <taxon>Ecdysozoa</taxon>
        <taxon>Nematoda</taxon>
        <taxon>Chromadorea</taxon>
        <taxon>Rhabditida</taxon>
        <taxon>Tylenchina</taxon>
        <taxon>Tylenchomorpha</taxon>
        <taxon>Tylenchoidea</taxon>
        <taxon>Meloidogynidae</taxon>
        <taxon>Meloidogyninae</taxon>
        <taxon>Meloidogyne</taxon>
        <taxon>Meloidogyne incognita group</taxon>
    </lineage>
</organism>
<sequence>MLSNKISSEETSSSNSSENKHQTSDISNKKLIESNDKNRQSIFQIQPLKEVFTDKIGYLFNHGKSKNVKKEDKKEILTNQNSNNEQNLDEEIKNNEDIKNNKEEKEGEILQPPSSSTIEKPLESKPKRRLRRRGSVVQPLSNDSVEITKNIDINTISNSFLVRPHSLSARHIQKPLEQSQPNEWIYIQLPDRLVFSKIKNYMCRRI</sequence>
<feature type="compositionally biased region" description="Low complexity" evidence="1">
    <location>
        <begin position="1"/>
        <end position="17"/>
    </location>
</feature>
<evidence type="ECO:0000313" key="2">
    <source>
        <dbReference type="Proteomes" id="UP000887563"/>
    </source>
</evidence>
<evidence type="ECO:0000313" key="3">
    <source>
        <dbReference type="WBParaSite" id="Minc3s01796g26367"/>
    </source>
</evidence>
<accession>A0A914MIC7</accession>
<name>A0A914MIC7_MELIC</name>
<evidence type="ECO:0000256" key="1">
    <source>
        <dbReference type="SAM" id="MobiDB-lite"/>
    </source>
</evidence>
<feature type="region of interest" description="Disordered" evidence="1">
    <location>
        <begin position="67"/>
        <end position="136"/>
    </location>
</feature>
<dbReference type="AlphaFoldDB" id="A0A914MIC7"/>
<dbReference type="Proteomes" id="UP000887563">
    <property type="component" value="Unplaced"/>
</dbReference>
<protein>
    <submittedName>
        <fullName evidence="3">Uncharacterized protein</fullName>
    </submittedName>
</protein>
<feature type="compositionally biased region" description="Basic and acidic residues" evidence="1">
    <location>
        <begin position="90"/>
        <end position="108"/>
    </location>
</feature>
<feature type="compositionally biased region" description="Basic and acidic residues" evidence="1">
    <location>
        <begin position="18"/>
        <end position="39"/>
    </location>
</feature>
<proteinExistence type="predicted"/>